<dbReference type="SMART" id="SM00181">
    <property type="entry name" value="EGF"/>
    <property type="match status" value="7"/>
</dbReference>
<dbReference type="GO" id="GO:0030855">
    <property type="term" value="P:epithelial cell differentiation"/>
    <property type="evidence" value="ECO:0007669"/>
    <property type="project" value="UniProtKB-ARBA"/>
</dbReference>
<dbReference type="FunFam" id="2.120.10.30:FF:000241">
    <property type="entry name" value="Low-density lipoprotein receptor-related protein 6"/>
    <property type="match status" value="1"/>
</dbReference>
<feature type="repeat" description="LDL-receptor class B" evidence="7">
    <location>
        <begin position="652"/>
        <end position="694"/>
    </location>
</feature>
<dbReference type="PROSITE" id="PS50026">
    <property type="entry name" value="EGF_3"/>
    <property type="match status" value="2"/>
</dbReference>
<proteinExistence type="predicted"/>
<dbReference type="PROSITE" id="PS51120">
    <property type="entry name" value="LDLRB"/>
    <property type="match status" value="6"/>
</dbReference>
<accession>A0A9W7WHG4</accession>
<keyword evidence="3" id="KW-0677">Repeat</keyword>
<keyword evidence="4 6" id="KW-1015">Disulfide bond</keyword>
<dbReference type="InterPro" id="IPR011042">
    <property type="entry name" value="6-blade_b-propeller_TolB-like"/>
</dbReference>
<feature type="disulfide bond" evidence="6">
    <location>
        <begin position="900"/>
        <end position="917"/>
    </location>
</feature>
<evidence type="ECO:0000313" key="11">
    <source>
        <dbReference type="EMBL" id="KAI7801842.1"/>
    </source>
</evidence>
<feature type="transmembrane region" description="Helical" evidence="8">
    <location>
        <begin position="949"/>
        <end position="972"/>
    </location>
</feature>
<dbReference type="InterPro" id="IPR018097">
    <property type="entry name" value="EGF_Ca-bd_CS"/>
</dbReference>
<feature type="signal peptide" evidence="9">
    <location>
        <begin position="1"/>
        <end position="25"/>
    </location>
</feature>
<keyword evidence="8" id="KW-0472">Membrane</keyword>
<dbReference type="Gene3D" id="2.10.25.10">
    <property type="entry name" value="Laminin"/>
    <property type="match status" value="6"/>
</dbReference>
<dbReference type="SUPFAM" id="SSF63825">
    <property type="entry name" value="YWTD domain"/>
    <property type="match status" value="2"/>
</dbReference>
<feature type="repeat" description="LDL-receptor class B" evidence="7">
    <location>
        <begin position="522"/>
        <end position="564"/>
    </location>
</feature>
<dbReference type="GO" id="GO:0060070">
    <property type="term" value="P:canonical Wnt signaling pathway"/>
    <property type="evidence" value="ECO:0007669"/>
    <property type="project" value="TreeGrafter"/>
</dbReference>
<dbReference type="InterPro" id="IPR049883">
    <property type="entry name" value="NOTCH1_EGF-like"/>
</dbReference>
<evidence type="ECO:0000259" key="10">
    <source>
        <dbReference type="PROSITE" id="PS50026"/>
    </source>
</evidence>
<dbReference type="Proteomes" id="UP001059041">
    <property type="component" value="Linkage Group LG13"/>
</dbReference>
<dbReference type="FunFam" id="2.10.25.10:FF:000010">
    <property type="entry name" value="Pro-epidermal growth factor"/>
    <property type="match status" value="1"/>
</dbReference>
<evidence type="ECO:0000256" key="5">
    <source>
        <dbReference type="ARBA" id="ARBA00023180"/>
    </source>
</evidence>
<dbReference type="GO" id="GO:0008083">
    <property type="term" value="F:growth factor activity"/>
    <property type="evidence" value="ECO:0007669"/>
    <property type="project" value="TreeGrafter"/>
</dbReference>
<dbReference type="Pfam" id="PF14670">
    <property type="entry name" value="FXa_inhibition"/>
    <property type="match status" value="2"/>
</dbReference>
<dbReference type="InterPro" id="IPR009030">
    <property type="entry name" value="Growth_fac_rcpt_cys_sf"/>
</dbReference>
<dbReference type="PROSITE" id="PS00022">
    <property type="entry name" value="EGF_1"/>
    <property type="match status" value="1"/>
</dbReference>
<feature type="non-terminal residue" evidence="11">
    <location>
        <position position="1094"/>
    </location>
</feature>
<organism evidence="11 12">
    <name type="scientific">Triplophysa rosa</name>
    <name type="common">Cave loach</name>
    <dbReference type="NCBI Taxonomy" id="992332"/>
    <lineage>
        <taxon>Eukaryota</taxon>
        <taxon>Metazoa</taxon>
        <taxon>Chordata</taxon>
        <taxon>Craniata</taxon>
        <taxon>Vertebrata</taxon>
        <taxon>Euteleostomi</taxon>
        <taxon>Actinopterygii</taxon>
        <taxon>Neopterygii</taxon>
        <taxon>Teleostei</taxon>
        <taxon>Ostariophysi</taxon>
        <taxon>Cypriniformes</taxon>
        <taxon>Nemacheilidae</taxon>
        <taxon>Triplophysa</taxon>
    </lineage>
</organism>
<dbReference type="Pfam" id="PF00058">
    <property type="entry name" value="Ldl_recept_b"/>
    <property type="match status" value="3"/>
</dbReference>
<dbReference type="AlphaFoldDB" id="A0A9W7WHG4"/>
<evidence type="ECO:0000256" key="4">
    <source>
        <dbReference type="ARBA" id="ARBA00023157"/>
    </source>
</evidence>
<keyword evidence="8" id="KW-0812">Transmembrane</keyword>
<evidence type="ECO:0000256" key="1">
    <source>
        <dbReference type="ARBA" id="ARBA00022536"/>
    </source>
</evidence>
<feature type="repeat" description="LDL-receptor class B" evidence="7">
    <location>
        <begin position="608"/>
        <end position="651"/>
    </location>
</feature>
<dbReference type="PANTHER" id="PTHR46513">
    <property type="entry name" value="VITELLOGENIN RECEPTOR-LIKE PROTEIN-RELATED-RELATED"/>
    <property type="match status" value="1"/>
</dbReference>
<dbReference type="GO" id="GO:0008284">
    <property type="term" value="P:positive regulation of cell population proliferation"/>
    <property type="evidence" value="ECO:0007669"/>
    <property type="project" value="TreeGrafter"/>
</dbReference>
<reference evidence="11" key="1">
    <citation type="submission" date="2021-02" db="EMBL/GenBank/DDBJ databases">
        <title>Comparative genomics reveals that relaxation of natural selection precedes convergent phenotypic evolution of cavefish.</title>
        <authorList>
            <person name="Peng Z."/>
        </authorList>
    </citation>
    <scope>NUCLEOTIDE SEQUENCE</scope>
    <source>
        <tissue evidence="11">Muscle</tissue>
    </source>
</reference>
<comment type="caution">
    <text evidence="6">Lacks conserved residue(s) required for the propagation of feature annotation.</text>
</comment>
<dbReference type="GO" id="GO:0005509">
    <property type="term" value="F:calcium ion binding"/>
    <property type="evidence" value="ECO:0007669"/>
    <property type="project" value="InterPro"/>
</dbReference>
<dbReference type="FunFam" id="2.10.25.10:FF:000038">
    <property type="entry name" value="Fibrillin 2"/>
    <property type="match status" value="1"/>
</dbReference>
<evidence type="ECO:0000256" key="9">
    <source>
        <dbReference type="SAM" id="SignalP"/>
    </source>
</evidence>
<feature type="chain" id="PRO_5040758042" evidence="9">
    <location>
        <begin position="26"/>
        <end position="1094"/>
    </location>
</feature>
<dbReference type="InterPro" id="IPR050778">
    <property type="entry name" value="Cueball_EGF_LRP_Nidogen"/>
</dbReference>
<dbReference type="PROSITE" id="PS01187">
    <property type="entry name" value="EGF_CA"/>
    <property type="match status" value="2"/>
</dbReference>
<evidence type="ECO:0000256" key="3">
    <source>
        <dbReference type="ARBA" id="ARBA00022737"/>
    </source>
</evidence>
<name>A0A9W7WHG4_TRIRA</name>
<dbReference type="InterPro" id="IPR001881">
    <property type="entry name" value="EGF-like_Ca-bd_dom"/>
</dbReference>
<dbReference type="CDD" id="cd00054">
    <property type="entry name" value="EGF_CA"/>
    <property type="match status" value="1"/>
</dbReference>
<dbReference type="PROSITE" id="PS00010">
    <property type="entry name" value="ASX_HYDROXYL"/>
    <property type="match status" value="2"/>
</dbReference>
<comment type="caution">
    <text evidence="11">The sequence shown here is derived from an EMBL/GenBank/DDBJ whole genome shotgun (WGS) entry which is preliminary data.</text>
</comment>
<keyword evidence="1 6" id="KW-0245">EGF-like domain</keyword>
<feature type="repeat" description="LDL-receptor class B" evidence="7">
    <location>
        <begin position="88"/>
        <end position="128"/>
    </location>
</feature>
<dbReference type="InterPro" id="IPR000033">
    <property type="entry name" value="LDLR_classB_rpt"/>
</dbReference>
<dbReference type="InterPro" id="IPR000152">
    <property type="entry name" value="EGF-type_Asp/Asn_hydroxyl_site"/>
</dbReference>
<dbReference type="InterPro" id="IPR000742">
    <property type="entry name" value="EGF"/>
</dbReference>
<evidence type="ECO:0000256" key="6">
    <source>
        <dbReference type="PROSITE-ProRule" id="PRU00076"/>
    </source>
</evidence>
<feature type="repeat" description="LDL-receptor class B" evidence="7">
    <location>
        <begin position="565"/>
        <end position="607"/>
    </location>
</feature>
<evidence type="ECO:0000256" key="2">
    <source>
        <dbReference type="ARBA" id="ARBA00022729"/>
    </source>
</evidence>
<keyword evidence="8" id="KW-1133">Transmembrane helix</keyword>
<protein>
    <submittedName>
        <fullName evidence="11">Pro-epidermal growth factor</fullName>
    </submittedName>
</protein>
<dbReference type="EMBL" id="JAFHDT010000013">
    <property type="protein sequence ID" value="KAI7801842.1"/>
    <property type="molecule type" value="Genomic_DNA"/>
</dbReference>
<dbReference type="GO" id="GO:0007173">
    <property type="term" value="P:epidermal growth factor receptor signaling pathway"/>
    <property type="evidence" value="ECO:0007669"/>
    <property type="project" value="TreeGrafter"/>
</dbReference>
<dbReference type="SUPFAM" id="SSF57184">
    <property type="entry name" value="Growth factor receptor domain"/>
    <property type="match status" value="2"/>
</dbReference>
<keyword evidence="5" id="KW-0325">Glycoprotein</keyword>
<dbReference type="SMART" id="SM00135">
    <property type="entry name" value="LY"/>
    <property type="match status" value="9"/>
</dbReference>
<dbReference type="PANTHER" id="PTHR46513:SF5">
    <property type="entry name" value="PRO-EPIDERMAL GROWTH FACTOR"/>
    <property type="match status" value="1"/>
</dbReference>
<keyword evidence="12" id="KW-1185">Reference proteome</keyword>
<dbReference type="GO" id="GO:0043410">
    <property type="term" value="P:positive regulation of MAPK cascade"/>
    <property type="evidence" value="ECO:0007669"/>
    <property type="project" value="TreeGrafter"/>
</dbReference>
<sequence>FWGMIAATFQLWFWILRMGPAHASAQRALCWDGRPWATGNFSCVDPEPYLLTAVGNNIIKMNLDGKDQRRIVSGVGRSVLLDFHLSEGTVFWADTHAGLINRAGLDGTNQKLLSSVKGITGLAVDWIENSVLWSNAENGTIRRVDTDGRNKKTVLQDLSQPSSVVVDPNERYIFWLSNGPTPSIQRSDTTGGQRTTLLKVADKLKVLTIDHRDRRLFWVEQGIRPHTALGSCNYDGNIINVFNQPLRSQSLRMTVFLDYVYLTDSKSKSIKRVNKYIGGPGENVNFKRMPHPPADVKVVHPINQPVVESPASFTPGCNPQTEECVKVCSHHSDTGVCRCRDGFSLSKQGNYCEDINECALWNHGCSLGCENVPGSYFCTCPKGYLLLPDMKTCHEAKPCVENKTVCDHACVHTAEGDVCLCPEGSVLKADGRSCTGCLSADRGGCSHICVTLFPGRWACECRPGYQLQPDGKYCAATGPPPYLLFANVVDIRKMNIDGTQSKKLLEEARGTILAVDYDPVENNVYFADKGLKRIERASMDGGLREMLFSTGLDSPEGLAVDWINRKLYWTDKGLSIISRSSLNGLDREIFMDKDIQKPRGIAVHPQAQKVYWTDMGNHPAVERSGLNREMREVVVSTGLVSPSGLSVDHGSQRLFWCDLSSGLIESANLNGSDRHLLSENQVGHPFALAVFENMIWVSDQEDHLLYRLDMRTGQSAERLQVKSIRPAALAVVHPLTKPESRDNALSLNNKTLNDESTPLAISDIHSEGDPPVLFTEKMVSDQDDCYSLNCGVNAQCTLEGGRAVCQCVSGFTADGRLCVDIDECTEGLAECSSSHSHCVNTAGGYFCQCKTGFSGDGQNCIEEFKGSSSWLSTGSPLDVTSPWQRNNSVQSCPSTHDSYCLYEGVCFYFPEMESYACNCVSGYLGERCQFSDLEWWELQQAEQEKKRNVAIAVCIVLLVTLLSIAACVTYCYGFKRHFVACLSEDDVGDMSISEDSMTETTTTAPQIYVVVDTRPCGDERVIHVVGCPRRAVCPSCSSIAGVSIASVESGTLQKNKHDLDAANCSVSCNTDTLSLTMETTDNLISLEDSLSTPH</sequence>
<dbReference type="GO" id="GO:0017147">
    <property type="term" value="F:Wnt-protein binding"/>
    <property type="evidence" value="ECO:0007669"/>
    <property type="project" value="TreeGrafter"/>
</dbReference>
<dbReference type="GO" id="GO:0042813">
    <property type="term" value="F:Wnt receptor activity"/>
    <property type="evidence" value="ECO:0007669"/>
    <property type="project" value="TreeGrafter"/>
</dbReference>
<dbReference type="SUPFAM" id="SSF57196">
    <property type="entry name" value="EGF/Laminin"/>
    <property type="match status" value="2"/>
</dbReference>
<dbReference type="FunFam" id="2.10.25.10:FF:000219">
    <property type="entry name" value="Pro-epidermal growth factor"/>
    <property type="match status" value="1"/>
</dbReference>
<dbReference type="GO" id="GO:0005886">
    <property type="term" value="C:plasma membrane"/>
    <property type="evidence" value="ECO:0007669"/>
    <property type="project" value="TreeGrafter"/>
</dbReference>
<dbReference type="FunFam" id="2.120.10.30:FF:000036">
    <property type="entry name" value="Pro-epidermal growth factor"/>
    <property type="match status" value="1"/>
</dbReference>
<dbReference type="SMART" id="SM00179">
    <property type="entry name" value="EGF_CA"/>
    <property type="match status" value="4"/>
</dbReference>
<dbReference type="PROSITE" id="PS01186">
    <property type="entry name" value="EGF_2"/>
    <property type="match status" value="4"/>
</dbReference>
<evidence type="ECO:0000256" key="8">
    <source>
        <dbReference type="SAM" id="Phobius"/>
    </source>
</evidence>
<feature type="domain" description="EGF-like" evidence="10">
    <location>
        <begin position="820"/>
        <end position="861"/>
    </location>
</feature>
<feature type="domain" description="EGF-like" evidence="10">
    <location>
        <begin position="888"/>
        <end position="929"/>
    </location>
</feature>
<dbReference type="Pfam" id="PF07645">
    <property type="entry name" value="EGF_CA"/>
    <property type="match status" value="1"/>
</dbReference>
<evidence type="ECO:0000313" key="12">
    <source>
        <dbReference type="Proteomes" id="UP001059041"/>
    </source>
</evidence>
<evidence type="ECO:0000256" key="7">
    <source>
        <dbReference type="PROSITE-ProRule" id="PRU00461"/>
    </source>
</evidence>
<keyword evidence="2 9" id="KW-0732">Signal</keyword>
<feature type="repeat" description="LDL-receptor class B" evidence="7">
    <location>
        <begin position="129"/>
        <end position="170"/>
    </location>
</feature>
<feature type="disulfide bond" evidence="6">
    <location>
        <begin position="919"/>
        <end position="928"/>
    </location>
</feature>
<dbReference type="Gene3D" id="2.120.10.30">
    <property type="entry name" value="TolB, C-terminal domain"/>
    <property type="match status" value="2"/>
</dbReference>
<gene>
    <name evidence="11" type="ORF">IRJ41_017736</name>
</gene>